<proteinExistence type="predicted"/>
<evidence type="ECO:0000313" key="1">
    <source>
        <dbReference type="EMBL" id="AKH46790.1"/>
    </source>
</evidence>
<organism evidence="1">
    <name type="scientific">uncultured marine virus</name>
    <dbReference type="NCBI Taxonomy" id="186617"/>
    <lineage>
        <taxon>Viruses</taxon>
        <taxon>environmental samples</taxon>
    </lineage>
</organism>
<dbReference type="EMBL" id="KR029586">
    <property type="protein sequence ID" value="AKH46790.1"/>
    <property type="molecule type" value="Genomic_DNA"/>
</dbReference>
<sequence>MGRGRADWHQIWYVYSPLTFLCRTTTLKLLSHFWSKELHQTTLTFQKNYIGFLLFCIS</sequence>
<accession>A0A0F7L4A8</accession>
<reference evidence="1" key="2">
    <citation type="submission" date="2015-03" db="EMBL/GenBank/DDBJ databases">
        <authorList>
            <person name="Chow C.-E.T."/>
            <person name="Winget D.M."/>
            <person name="White R.A.III."/>
            <person name="Hallam S.J."/>
            <person name="Suttle C.A."/>
        </authorList>
    </citation>
    <scope>NUCLEOTIDE SEQUENCE</scope>
    <source>
        <strain evidence="1">Anoxic2_2</strain>
    </source>
</reference>
<reference evidence="1" key="1">
    <citation type="journal article" date="2015" name="Front. Microbiol.">
        <title>Combining genomic sequencing methods to explore viral diversity and reveal potential virus-host interactions.</title>
        <authorList>
            <person name="Chow C.E."/>
            <person name="Winget D.M."/>
            <person name="White R.A.III."/>
            <person name="Hallam S.J."/>
            <person name="Suttle C.A."/>
        </authorList>
    </citation>
    <scope>NUCLEOTIDE SEQUENCE</scope>
    <source>
        <strain evidence="1">Anoxic2_2</strain>
    </source>
</reference>
<protein>
    <submittedName>
        <fullName evidence="1">Uncharacterized protein</fullName>
    </submittedName>
</protein>
<name>A0A0F7L4A8_9VIRU</name>